<dbReference type="Pfam" id="PF04883">
    <property type="entry name" value="HK97-gp10_like"/>
    <property type="match status" value="1"/>
</dbReference>
<feature type="non-terminal residue" evidence="1">
    <location>
        <position position="73"/>
    </location>
</feature>
<sequence length="73" mass="7977">MEVDNEISEALQELIDDLPQNLKSCMSKACATVANEAKRRAPKGETGNLKRGISFDVNEDGTEGVVYSPEEYA</sequence>
<proteinExistence type="predicted"/>
<reference evidence="1" key="1">
    <citation type="journal article" date="2012" name="PLoS ONE">
        <title>Gene sets for utilization of primary and secondary nutrition supplies in the distal gut of endangered iberian lynx.</title>
        <authorList>
            <person name="Alcaide M."/>
            <person name="Messina E."/>
            <person name="Richter M."/>
            <person name="Bargiela R."/>
            <person name="Peplies J."/>
            <person name="Huws S.A."/>
            <person name="Newbold C.J."/>
            <person name="Golyshin P.N."/>
            <person name="Simon M.A."/>
            <person name="Lopez G."/>
            <person name="Yakimov M.M."/>
            <person name="Ferrer M."/>
        </authorList>
    </citation>
    <scope>NUCLEOTIDE SEQUENCE</scope>
</reference>
<comment type="caution">
    <text evidence="1">The sequence shown here is derived from an EMBL/GenBank/DDBJ whole genome shotgun (WGS) entry which is preliminary data.</text>
</comment>
<evidence type="ECO:0000313" key="1">
    <source>
        <dbReference type="EMBL" id="EJW92119.1"/>
    </source>
</evidence>
<organism evidence="1">
    <name type="scientific">gut metagenome</name>
    <dbReference type="NCBI Taxonomy" id="749906"/>
    <lineage>
        <taxon>unclassified sequences</taxon>
        <taxon>metagenomes</taxon>
        <taxon>organismal metagenomes</taxon>
    </lineage>
</organism>
<protein>
    <submittedName>
        <fullName evidence="1">Protein containing DUF646, phage head/tail component</fullName>
    </submittedName>
</protein>
<dbReference type="InterPro" id="IPR010064">
    <property type="entry name" value="HK97-gp10_tail"/>
</dbReference>
<dbReference type="EMBL" id="AMCI01007746">
    <property type="protein sequence ID" value="EJW92119.1"/>
    <property type="molecule type" value="Genomic_DNA"/>
</dbReference>
<accession>J9FXQ1</accession>
<name>J9FXQ1_9ZZZZ</name>
<dbReference type="AlphaFoldDB" id="J9FXQ1"/>
<gene>
    <name evidence="1" type="ORF">EVA_19774</name>
</gene>